<evidence type="ECO:0000313" key="3">
    <source>
        <dbReference type="Proteomes" id="UP001140560"/>
    </source>
</evidence>
<dbReference type="EMBL" id="JAPEUY010000011">
    <property type="protein sequence ID" value="KAJ4368468.1"/>
    <property type="molecule type" value="Genomic_DNA"/>
</dbReference>
<gene>
    <name evidence="2" type="ORF">N0V83_006825</name>
</gene>
<dbReference type="OrthoDB" id="3669106at2759"/>
<dbReference type="Proteomes" id="UP001140560">
    <property type="component" value="Unassembled WGS sequence"/>
</dbReference>
<comment type="caution">
    <text evidence="2">The sequence shown here is derived from an EMBL/GenBank/DDBJ whole genome shotgun (WGS) entry which is preliminary data.</text>
</comment>
<sequence>MPPKPQNRHVTNDKDDTTTKQQPSHSLRSRPQHPKGLPTDLHHNDDDYFAHINIPSPQTYITSLPTPPAFNFATKELKQTYLQTVHAKLTLTKFLILEEQRLDIDTDRPGAHKSPTTTLLAEGPFRIDLHAQQLVRMVLEETEELKELTRQNFSVDDPEVEQAMGEYWLFWTQLRAKVAWQIPGKSWKEKEGRADVIMEEVLEKIVEP</sequence>
<keyword evidence="3" id="KW-1185">Reference proteome</keyword>
<proteinExistence type="predicted"/>
<protein>
    <submittedName>
        <fullName evidence="2">Uncharacterized protein</fullName>
    </submittedName>
</protein>
<name>A0A9W8Y6P2_9PLEO</name>
<evidence type="ECO:0000256" key="1">
    <source>
        <dbReference type="SAM" id="MobiDB-lite"/>
    </source>
</evidence>
<reference evidence="2" key="1">
    <citation type="submission" date="2022-10" db="EMBL/GenBank/DDBJ databases">
        <title>Tapping the CABI collections for fungal endophytes: first genome assemblies for Collariella, Neodidymelliopsis, Ascochyta clinopodiicola, Didymella pomorum, Didymosphaeria variabile, Neocosmospora piperis and Neocucurbitaria cava.</title>
        <authorList>
            <person name="Hill R."/>
        </authorList>
    </citation>
    <scope>NUCLEOTIDE SEQUENCE</scope>
    <source>
        <strain evidence="2">IMI 356814</strain>
    </source>
</reference>
<accession>A0A9W8Y6P2</accession>
<feature type="region of interest" description="Disordered" evidence="1">
    <location>
        <begin position="1"/>
        <end position="44"/>
    </location>
</feature>
<organism evidence="2 3">
    <name type="scientific">Neocucurbitaria cava</name>
    <dbReference type="NCBI Taxonomy" id="798079"/>
    <lineage>
        <taxon>Eukaryota</taxon>
        <taxon>Fungi</taxon>
        <taxon>Dikarya</taxon>
        <taxon>Ascomycota</taxon>
        <taxon>Pezizomycotina</taxon>
        <taxon>Dothideomycetes</taxon>
        <taxon>Pleosporomycetidae</taxon>
        <taxon>Pleosporales</taxon>
        <taxon>Pleosporineae</taxon>
        <taxon>Cucurbitariaceae</taxon>
        <taxon>Neocucurbitaria</taxon>
    </lineage>
</organism>
<dbReference type="AlphaFoldDB" id="A0A9W8Y6P2"/>
<evidence type="ECO:0000313" key="2">
    <source>
        <dbReference type="EMBL" id="KAJ4368468.1"/>
    </source>
</evidence>